<gene>
    <name evidence="15" type="primary">LOC103584132</name>
</gene>
<dbReference type="CDD" id="cd07061">
    <property type="entry name" value="HP_HAP_like"/>
    <property type="match status" value="1"/>
</dbReference>
<evidence type="ECO:0000256" key="2">
    <source>
        <dbReference type="ARBA" id="ARBA00008422"/>
    </source>
</evidence>
<dbReference type="GeneID" id="103584132"/>
<evidence type="ECO:0000256" key="11">
    <source>
        <dbReference type="ARBA" id="ARBA00043671"/>
    </source>
</evidence>
<comment type="subcellular location">
    <subcellularLocation>
        <location evidence="1">Membrane</location>
    </subcellularLocation>
</comment>
<evidence type="ECO:0000256" key="1">
    <source>
        <dbReference type="ARBA" id="ARBA00004370"/>
    </source>
</evidence>
<dbReference type="PANTHER" id="PTHR20963:SF8">
    <property type="entry name" value="MULTIPLE INOSITOL POLYPHOSPHATE PHOSPHATASE 1"/>
    <property type="match status" value="1"/>
</dbReference>
<evidence type="ECO:0000256" key="5">
    <source>
        <dbReference type="ARBA" id="ARBA00018097"/>
    </source>
</evidence>
<keyword evidence="14" id="KW-1185">Reference proteome</keyword>
<proteinExistence type="inferred from homology"/>
<feature type="non-terminal residue" evidence="15">
    <location>
        <position position="152"/>
    </location>
</feature>
<name>A0ABM0Q524_GALVR</name>
<accession>A0ABM0Q524</accession>
<dbReference type="PANTHER" id="PTHR20963">
    <property type="entry name" value="MULTIPLE INOSITOL POLYPHOSPHATE PHOSPHATASE-RELATED"/>
    <property type="match status" value="1"/>
</dbReference>
<feature type="non-terminal residue" evidence="15">
    <location>
        <position position="1"/>
    </location>
</feature>
<dbReference type="Pfam" id="PF00328">
    <property type="entry name" value="His_Phos_2"/>
    <property type="match status" value="1"/>
</dbReference>
<evidence type="ECO:0000256" key="8">
    <source>
        <dbReference type="ARBA" id="ARBA00023136"/>
    </source>
</evidence>
<comment type="catalytic activity">
    <reaction evidence="10">
        <text>1D-myo-inositol 1,2,5,6-tetrakisphosphate + H2O = 1D-myo-inositol 1,2,6-trisphosphate + phosphate</text>
        <dbReference type="Rhea" id="RHEA:77119"/>
        <dbReference type="ChEBI" id="CHEBI:15377"/>
        <dbReference type="ChEBI" id="CHEBI:43474"/>
        <dbReference type="ChEBI" id="CHEBI:195535"/>
        <dbReference type="ChEBI" id="CHEBI:195537"/>
        <dbReference type="EC" id="3.1.3.62"/>
    </reaction>
    <physiologicalReaction direction="left-to-right" evidence="10">
        <dbReference type="Rhea" id="RHEA:77120"/>
    </physiologicalReaction>
</comment>
<organism evidence="14 15">
    <name type="scientific">Galeopterus variegatus</name>
    <name type="common">Malayan flying lemur</name>
    <name type="synonym">Cynocephalus variegatus</name>
    <dbReference type="NCBI Taxonomy" id="482537"/>
    <lineage>
        <taxon>Eukaryota</taxon>
        <taxon>Metazoa</taxon>
        <taxon>Chordata</taxon>
        <taxon>Craniata</taxon>
        <taxon>Vertebrata</taxon>
        <taxon>Euteleostomi</taxon>
        <taxon>Mammalia</taxon>
        <taxon>Eutheria</taxon>
        <taxon>Euarchontoglires</taxon>
        <taxon>Dermoptera</taxon>
        <taxon>Cynocephalidae</taxon>
        <taxon>Galeopterus</taxon>
    </lineage>
</organism>
<protein>
    <recommendedName>
        <fullName evidence="5">Multiple inositol polyphosphate phosphatase 1</fullName>
        <ecNumber evidence="4">3.1.3.62</ecNumber>
        <ecNumber evidence="3">3.1.3.80</ecNumber>
    </recommendedName>
    <alternativeName>
        <fullName evidence="9">2,3-bisphosphoglycerate 3-phosphatase</fullName>
    </alternativeName>
</protein>
<evidence type="ECO:0000256" key="12">
    <source>
        <dbReference type="ARBA" id="ARBA00043691"/>
    </source>
</evidence>
<evidence type="ECO:0000256" key="10">
    <source>
        <dbReference type="ARBA" id="ARBA00043668"/>
    </source>
</evidence>
<keyword evidence="8" id="KW-0472">Membrane</keyword>
<dbReference type="SUPFAM" id="SSF53254">
    <property type="entry name" value="Phosphoglycerate mutase-like"/>
    <property type="match status" value="1"/>
</dbReference>
<comment type="catalytic activity">
    <reaction evidence="12">
        <text>1D-myo-inositol hexakisphosphate + H2O = 1D-myo-inositol 1,2,4,5,6-pentakisphosphate + phosphate</text>
        <dbReference type="Rhea" id="RHEA:16989"/>
        <dbReference type="ChEBI" id="CHEBI:15377"/>
        <dbReference type="ChEBI" id="CHEBI:43474"/>
        <dbReference type="ChEBI" id="CHEBI:57798"/>
        <dbReference type="ChEBI" id="CHEBI:58130"/>
        <dbReference type="EC" id="3.1.3.62"/>
    </reaction>
    <physiologicalReaction direction="left-to-right" evidence="12">
        <dbReference type="Rhea" id="RHEA:16990"/>
    </physiologicalReaction>
</comment>
<keyword evidence="7" id="KW-0378">Hydrolase</keyword>
<sequence>LGAALADWPLWYADWMDGQLVEKGRQDMRQLALRLASLFPALFSRENYGRLRLITSSKHRCVDSGAAFLQGLWQHYHPGLPPPDVADMECGPPRINDKLMRFFDHCEKFLAEVERNATALYHVEAFKTGPEMQNILKKVAATLQVPLNDLNA</sequence>
<comment type="similarity">
    <text evidence="2">Belongs to the histidine acid phosphatase family. MINPP1 subfamily.</text>
</comment>
<dbReference type="InterPro" id="IPR000560">
    <property type="entry name" value="His_Pase_clade-2"/>
</dbReference>
<dbReference type="RefSeq" id="XP_008563465.1">
    <property type="nucleotide sequence ID" value="XM_008565243.1"/>
</dbReference>
<reference evidence="15" key="1">
    <citation type="submission" date="2025-08" db="UniProtKB">
        <authorList>
            <consortium name="RefSeq"/>
        </authorList>
    </citation>
    <scope>IDENTIFICATION</scope>
</reference>
<evidence type="ECO:0000313" key="15">
    <source>
        <dbReference type="RefSeq" id="XP_008563465.1"/>
    </source>
</evidence>
<evidence type="ECO:0000256" key="7">
    <source>
        <dbReference type="ARBA" id="ARBA00022801"/>
    </source>
</evidence>
<evidence type="ECO:0000256" key="6">
    <source>
        <dbReference type="ARBA" id="ARBA00022729"/>
    </source>
</evidence>
<dbReference type="InterPro" id="IPR029033">
    <property type="entry name" value="His_PPase_superfam"/>
</dbReference>
<dbReference type="Gene3D" id="3.40.50.1240">
    <property type="entry name" value="Phosphoglycerate mutase-like"/>
    <property type="match status" value="1"/>
</dbReference>
<evidence type="ECO:0000256" key="9">
    <source>
        <dbReference type="ARBA" id="ARBA00031642"/>
    </source>
</evidence>
<keyword evidence="6" id="KW-0732">Signal</keyword>
<evidence type="ECO:0000256" key="3">
    <source>
        <dbReference type="ARBA" id="ARBA00012976"/>
    </source>
</evidence>
<evidence type="ECO:0000256" key="13">
    <source>
        <dbReference type="ARBA" id="ARBA00043832"/>
    </source>
</evidence>
<evidence type="ECO:0000313" key="14">
    <source>
        <dbReference type="Proteomes" id="UP000694923"/>
    </source>
</evidence>
<dbReference type="Proteomes" id="UP000694923">
    <property type="component" value="Unplaced"/>
</dbReference>
<comment type="catalytic activity">
    <reaction evidence="11">
        <text>1D-myo-inositol 1,2,4,5,6-pentakisphosphate + H2O = 1D-myo-inositol 1,2,5,6-tetrakisphosphate + phosphate</text>
        <dbReference type="Rhea" id="RHEA:77115"/>
        <dbReference type="ChEBI" id="CHEBI:15377"/>
        <dbReference type="ChEBI" id="CHEBI:43474"/>
        <dbReference type="ChEBI" id="CHEBI:57798"/>
        <dbReference type="ChEBI" id="CHEBI:195535"/>
        <dbReference type="EC" id="3.1.3.62"/>
    </reaction>
    <physiologicalReaction direction="left-to-right" evidence="11">
        <dbReference type="Rhea" id="RHEA:77116"/>
    </physiologicalReaction>
</comment>
<comment type="catalytic activity">
    <reaction evidence="13">
        <text>(2R)-2,3-bisphosphoglycerate + H2O = (2R)-2-phosphoglycerate + phosphate</text>
        <dbReference type="Rhea" id="RHEA:27381"/>
        <dbReference type="ChEBI" id="CHEBI:15377"/>
        <dbReference type="ChEBI" id="CHEBI:43474"/>
        <dbReference type="ChEBI" id="CHEBI:58248"/>
        <dbReference type="ChEBI" id="CHEBI:58289"/>
        <dbReference type="EC" id="3.1.3.80"/>
    </reaction>
    <physiologicalReaction direction="left-to-right" evidence="13">
        <dbReference type="Rhea" id="RHEA:27382"/>
    </physiologicalReaction>
</comment>
<dbReference type="EC" id="3.1.3.62" evidence="4"/>
<dbReference type="EC" id="3.1.3.80" evidence="3"/>
<evidence type="ECO:0000256" key="4">
    <source>
        <dbReference type="ARBA" id="ARBA00013040"/>
    </source>
</evidence>